<evidence type="ECO:0000256" key="1">
    <source>
        <dbReference type="ARBA" id="ARBA00010646"/>
    </source>
</evidence>
<dbReference type="GO" id="GO:0003796">
    <property type="term" value="F:lysozyme activity"/>
    <property type="evidence" value="ECO:0007669"/>
    <property type="project" value="InterPro"/>
</dbReference>
<name>A0A9D1DUE6_9FIRM</name>
<comment type="caution">
    <text evidence="2">The sequence shown here is derived from an EMBL/GenBank/DDBJ whole genome shotgun (WGS) entry which is preliminary data.</text>
</comment>
<dbReference type="Gene3D" id="2.60.40.10">
    <property type="entry name" value="Immunoglobulins"/>
    <property type="match status" value="1"/>
</dbReference>
<dbReference type="GO" id="GO:0016998">
    <property type="term" value="P:cell wall macromolecule catabolic process"/>
    <property type="evidence" value="ECO:0007669"/>
    <property type="project" value="InterPro"/>
</dbReference>
<gene>
    <name evidence="2" type="ORF">IAB38_04090</name>
</gene>
<accession>A0A9D1DUE6</accession>
<dbReference type="SUPFAM" id="SSF51445">
    <property type="entry name" value="(Trans)glycosidases"/>
    <property type="match status" value="1"/>
</dbReference>
<sequence>GSSHTFKVDVLVNNEVVESMSTTFKIGTPSTKIEIDKPVQNQSVKTTLDIEGWVMSEDSGASVEIYVDGSKASTTTRYAREDVLSAISGYGGRTTNSKPGFKTTLDVSKYTDGAHNVEMKVISSGGNVISACSRVVNVKKYDTKIYIDVPYSTQQVDGKLNYQGWVMSESKDAKVKVYVDDVEQNAPTRYLREDVLSAISGYGGRTTNSKPGFKGSIDVSSYPLGSSHTFKVEVEVNNEVVETMSTTFKISAPSTKIEIDKPVQNQSVKTTLDIDGWVMSEDSGASVEIYVDGSKVSTTTRYAREDVLSAISGYGGRTTNSKPGFKTTLDMSKYTDGVHNIEMKVISSGGNVISTCSRVVNVKKYDTKIEIDSPINQSFFKENIEYQGWVMSEDSGASVKVYVDDVEQNAPTRYVREDVLSAISGYGGRTTNSKPGYKGSINYENLSEGYHTLKIEAIASTTGEVISSVSTKFFLRKYNTKIEIESPVNNSTKKTSIDIKGWIMSEDRDGSIEIYIDNEKIDTISLIRTKRDDVLNSVNGYGDSSTNPNPGYEMTIDSSEMKDGLHNYKIVYVSSESSDVTTSVSSNFYIKKYDGMVYLDDPVGTNFSSNFTIRGWAMAECSNSRLEVYLDNNLLSVERTERQDVIDSVKDYGTALENPTPGFITTLDIANYSEGMHTITIKLYSFKNELIDSYEKRISISKGRYFGVDVSEHNGYINWSYMRSAGIDYAYIRAGIRGYTEGKIVNDDNVYTNLDGCLSSGIKCGVYLFSQAINYSEGVEEADFIINLLENSNYHTRISLPIAIDTEWSNNNHDGRADFLTKLQRTEAVKGFIDEVAARNYRPMIYASTDWFSNNLDMSQLGNADIWVADWRGYNGYQGPYQVWQYGGGDGPSYGVSSAGIDLNYFYKKY</sequence>
<dbReference type="Gene3D" id="3.20.20.80">
    <property type="entry name" value="Glycosidases"/>
    <property type="match status" value="1"/>
</dbReference>
<proteinExistence type="inferred from homology"/>
<dbReference type="PROSITE" id="PS51904">
    <property type="entry name" value="GLYCOSYL_HYDROL_F25_2"/>
    <property type="match status" value="1"/>
</dbReference>
<dbReference type="PANTHER" id="PTHR34135:SF2">
    <property type="entry name" value="LYSOZYME"/>
    <property type="match status" value="1"/>
</dbReference>
<comment type="similarity">
    <text evidence="1">Belongs to the glycosyl hydrolase 25 family.</text>
</comment>
<evidence type="ECO:0000313" key="2">
    <source>
        <dbReference type="EMBL" id="HIR59210.1"/>
    </source>
</evidence>
<dbReference type="GO" id="GO:0009253">
    <property type="term" value="P:peptidoglycan catabolic process"/>
    <property type="evidence" value="ECO:0007669"/>
    <property type="project" value="InterPro"/>
</dbReference>
<reference evidence="2" key="1">
    <citation type="submission" date="2020-10" db="EMBL/GenBank/DDBJ databases">
        <authorList>
            <person name="Gilroy R."/>
        </authorList>
    </citation>
    <scope>NUCLEOTIDE SEQUENCE</scope>
    <source>
        <strain evidence="2">CHK184-20233</strain>
    </source>
</reference>
<dbReference type="GO" id="GO:0016052">
    <property type="term" value="P:carbohydrate catabolic process"/>
    <property type="evidence" value="ECO:0007669"/>
    <property type="project" value="TreeGrafter"/>
</dbReference>
<protein>
    <recommendedName>
        <fullName evidence="4">Glycosyl hydrolase family 25</fullName>
    </recommendedName>
</protein>
<organism evidence="2 3">
    <name type="scientific">Candidatus Onthousia excrementipullorum</name>
    <dbReference type="NCBI Taxonomy" id="2840884"/>
    <lineage>
        <taxon>Bacteria</taxon>
        <taxon>Bacillati</taxon>
        <taxon>Bacillota</taxon>
        <taxon>Bacilli</taxon>
        <taxon>Candidatus Onthousia</taxon>
    </lineage>
</organism>
<dbReference type="InterPro" id="IPR002053">
    <property type="entry name" value="Glyco_hydro_25"/>
</dbReference>
<dbReference type="Proteomes" id="UP000824232">
    <property type="component" value="Unassembled WGS sequence"/>
</dbReference>
<dbReference type="AlphaFoldDB" id="A0A9D1DUE6"/>
<dbReference type="Pfam" id="PF01183">
    <property type="entry name" value="Glyco_hydro_25"/>
    <property type="match status" value="1"/>
</dbReference>
<reference evidence="2" key="2">
    <citation type="journal article" date="2021" name="PeerJ">
        <title>Extensive microbial diversity within the chicken gut microbiome revealed by metagenomics and culture.</title>
        <authorList>
            <person name="Gilroy R."/>
            <person name="Ravi A."/>
            <person name="Getino M."/>
            <person name="Pursley I."/>
            <person name="Horton D.L."/>
            <person name="Alikhan N.F."/>
            <person name="Baker D."/>
            <person name="Gharbi K."/>
            <person name="Hall N."/>
            <person name="Watson M."/>
            <person name="Adriaenssens E.M."/>
            <person name="Foster-Nyarko E."/>
            <person name="Jarju S."/>
            <person name="Secka A."/>
            <person name="Antonio M."/>
            <person name="Oren A."/>
            <person name="Chaudhuri R.R."/>
            <person name="La Ragione R."/>
            <person name="Hildebrand F."/>
            <person name="Pallen M.J."/>
        </authorList>
    </citation>
    <scope>NUCLEOTIDE SEQUENCE</scope>
    <source>
        <strain evidence="2">CHK184-20233</strain>
    </source>
</reference>
<dbReference type="InterPro" id="IPR013783">
    <property type="entry name" value="Ig-like_fold"/>
</dbReference>
<evidence type="ECO:0000313" key="3">
    <source>
        <dbReference type="Proteomes" id="UP000824232"/>
    </source>
</evidence>
<dbReference type="InterPro" id="IPR017853">
    <property type="entry name" value="GH"/>
</dbReference>
<evidence type="ECO:0008006" key="4">
    <source>
        <dbReference type="Google" id="ProtNLM"/>
    </source>
</evidence>
<dbReference type="EMBL" id="DVHC01000041">
    <property type="protein sequence ID" value="HIR59210.1"/>
    <property type="molecule type" value="Genomic_DNA"/>
</dbReference>
<feature type="non-terminal residue" evidence="2">
    <location>
        <position position="1"/>
    </location>
</feature>
<dbReference type="PANTHER" id="PTHR34135">
    <property type="entry name" value="LYSOZYME"/>
    <property type="match status" value="1"/>
</dbReference>